<dbReference type="PANTHER" id="PTHR44688">
    <property type="entry name" value="DNA-BINDING TRANSCRIPTIONAL ACTIVATOR DEVR_DOSR"/>
    <property type="match status" value="1"/>
</dbReference>
<dbReference type="RefSeq" id="WP_203856081.1">
    <property type="nucleotide sequence ID" value="NZ_BAAAZQ010000002.1"/>
</dbReference>
<evidence type="ECO:0000313" key="6">
    <source>
        <dbReference type="Proteomes" id="UP000621500"/>
    </source>
</evidence>
<evidence type="ECO:0000259" key="4">
    <source>
        <dbReference type="PROSITE" id="PS50043"/>
    </source>
</evidence>
<dbReference type="PROSITE" id="PS50043">
    <property type="entry name" value="HTH_LUXR_2"/>
    <property type="match status" value="1"/>
</dbReference>
<dbReference type="Pfam" id="PF00196">
    <property type="entry name" value="GerE"/>
    <property type="match status" value="1"/>
</dbReference>
<accession>A0ABQ4EIB5</accession>
<organism evidence="5 6">
    <name type="scientific">Plantactinospora mayteni</name>
    <dbReference type="NCBI Taxonomy" id="566021"/>
    <lineage>
        <taxon>Bacteria</taxon>
        <taxon>Bacillati</taxon>
        <taxon>Actinomycetota</taxon>
        <taxon>Actinomycetes</taxon>
        <taxon>Micromonosporales</taxon>
        <taxon>Micromonosporaceae</taxon>
        <taxon>Plantactinospora</taxon>
    </lineage>
</organism>
<name>A0ABQ4EIB5_9ACTN</name>
<protein>
    <recommendedName>
        <fullName evidence="4">HTH luxR-type domain-containing protein</fullName>
    </recommendedName>
</protein>
<keyword evidence="1" id="KW-0805">Transcription regulation</keyword>
<feature type="domain" description="HTH luxR-type" evidence="4">
    <location>
        <begin position="105"/>
        <end position="170"/>
    </location>
</feature>
<proteinExistence type="predicted"/>
<dbReference type="Gene3D" id="3.40.50.2300">
    <property type="match status" value="1"/>
</dbReference>
<evidence type="ECO:0000313" key="5">
    <source>
        <dbReference type="EMBL" id="GIG94454.1"/>
    </source>
</evidence>
<dbReference type="PRINTS" id="PR00038">
    <property type="entry name" value="HTHLUXR"/>
</dbReference>
<dbReference type="InterPro" id="IPR016032">
    <property type="entry name" value="Sig_transdc_resp-reg_C-effctor"/>
</dbReference>
<gene>
    <name evidence="5" type="ORF">Pma05_10270</name>
</gene>
<dbReference type="SMART" id="SM00421">
    <property type="entry name" value="HTH_LUXR"/>
    <property type="match status" value="1"/>
</dbReference>
<dbReference type="SUPFAM" id="SSF46894">
    <property type="entry name" value="C-terminal effector domain of the bipartite response regulators"/>
    <property type="match status" value="1"/>
</dbReference>
<dbReference type="EMBL" id="BONX01000004">
    <property type="protein sequence ID" value="GIG94454.1"/>
    <property type="molecule type" value="Genomic_DNA"/>
</dbReference>
<evidence type="ECO:0000256" key="1">
    <source>
        <dbReference type="ARBA" id="ARBA00023015"/>
    </source>
</evidence>
<sequence length="180" mass="19127">MDIFSRDGFTVSGAQGTATDAPSWRTDVVVADPQALRGTTVEEFTHRSARVAPVLLTLPAAADEDVARYLRAGVAGFVGRAAAPDAVREATRVVVKGGHHFGTASDAERPALSPRERQVLRHIARGLTHSQIARLLGISGHTVDTYVKRIRAKLALGNKADLTRAAVLGDFCQPSPTPGR</sequence>
<evidence type="ECO:0000256" key="2">
    <source>
        <dbReference type="ARBA" id="ARBA00023125"/>
    </source>
</evidence>
<dbReference type="Proteomes" id="UP000621500">
    <property type="component" value="Unassembled WGS sequence"/>
</dbReference>
<comment type="caution">
    <text evidence="5">The sequence shown here is derived from an EMBL/GenBank/DDBJ whole genome shotgun (WGS) entry which is preliminary data.</text>
</comment>
<keyword evidence="3" id="KW-0804">Transcription</keyword>
<dbReference type="InterPro" id="IPR000792">
    <property type="entry name" value="Tscrpt_reg_LuxR_C"/>
</dbReference>
<reference evidence="5 6" key="1">
    <citation type="submission" date="2021-01" db="EMBL/GenBank/DDBJ databases">
        <title>Whole genome shotgun sequence of Plantactinospora mayteni NBRC 109088.</title>
        <authorList>
            <person name="Komaki H."/>
            <person name="Tamura T."/>
        </authorList>
    </citation>
    <scope>NUCLEOTIDE SEQUENCE [LARGE SCALE GENOMIC DNA]</scope>
    <source>
        <strain evidence="5 6">NBRC 109088</strain>
    </source>
</reference>
<dbReference type="PANTHER" id="PTHR44688:SF16">
    <property type="entry name" value="DNA-BINDING TRANSCRIPTIONAL ACTIVATOR DEVR_DOSR"/>
    <property type="match status" value="1"/>
</dbReference>
<keyword evidence="6" id="KW-1185">Reference proteome</keyword>
<evidence type="ECO:0000256" key="3">
    <source>
        <dbReference type="ARBA" id="ARBA00023163"/>
    </source>
</evidence>
<dbReference type="CDD" id="cd06170">
    <property type="entry name" value="LuxR_C_like"/>
    <property type="match status" value="1"/>
</dbReference>
<keyword evidence="2" id="KW-0238">DNA-binding</keyword>